<accession>A0AA46DHU3</accession>
<dbReference type="InterPro" id="IPR024775">
    <property type="entry name" value="DinB-like"/>
</dbReference>
<dbReference type="RefSeq" id="WP_132763313.1">
    <property type="nucleotide sequence ID" value="NZ_CP110416.1"/>
</dbReference>
<reference evidence="6 7" key="1">
    <citation type="submission" date="2019-03" db="EMBL/GenBank/DDBJ databases">
        <title>Genomic Encyclopedia of Type Strains, Phase IV (KMG-IV): sequencing the most valuable type-strain genomes for metagenomic binning, comparative biology and taxonomic classification.</title>
        <authorList>
            <person name="Goeker M."/>
        </authorList>
    </citation>
    <scope>NUCLEOTIDE SEQUENCE [LARGE SCALE GENOMIC DNA]</scope>
    <source>
        <strain evidence="6 7">DSM 15264</strain>
    </source>
</reference>
<sequence>MSAASPSRAPGHGPAALHGAYRAVREQTEALAEGLSAEDCLLQSMPDASPVKWHLAHTTWFFETFVLERAVPGYRSVDPAYRRLFNSYYVGVGERHPRPERGMLSRPTLDEVRAYRCLVDERMAGLLAQPDLPDDLAALVELGLHHEQQHQELVLTDLKHHFSRNPLAPAYRPRPPAVHAVHVAGERLTFLGGLVEIGHGGCGFSFDNERPRHRVWLEPYALAARPVTNAEYLAFIADGGYERPELWLSDGWDTRLREGWQAPLYWQRGPGPSWWHYTLHGLREVAPDEPVCHVSYYEADAYARWAGARLPTEAEWEHAAQSPPSLASLGTLLEDGVFHPRPAAAGSGLRQMFGDVWEWTCSAYLPYPGFRPAEGAVGEYNGKFMVNQMVLRGGSCATPASHLRASYRNFFPPQARWQFSGIRLAW</sequence>
<evidence type="ECO:0000313" key="7">
    <source>
        <dbReference type="Proteomes" id="UP000294772"/>
    </source>
</evidence>
<dbReference type="InterPro" id="IPR005532">
    <property type="entry name" value="SUMF_dom"/>
</dbReference>
<evidence type="ECO:0000313" key="6">
    <source>
        <dbReference type="EMBL" id="TCP09946.1"/>
    </source>
</evidence>
<dbReference type="InterPro" id="IPR034660">
    <property type="entry name" value="DinB/YfiT-like"/>
</dbReference>
<dbReference type="PANTHER" id="PTHR23150:SF36">
    <property type="entry name" value="HERCYNINE OXYGENASE"/>
    <property type="match status" value="1"/>
</dbReference>
<dbReference type="Pfam" id="PF03781">
    <property type="entry name" value="FGE-sulfatase"/>
    <property type="match status" value="2"/>
</dbReference>
<dbReference type="GO" id="GO:0052699">
    <property type="term" value="P:ergothioneine biosynthetic process"/>
    <property type="evidence" value="ECO:0007669"/>
    <property type="project" value="InterPro"/>
</dbReference>
<dbReference type="SUPFAM" id="SSF56436">
    <property type="entry name" value="C-type lectin-like"/>
    <property type="match status" value="1"/>
</dbReference>
<protein>
    <submittedName>
        <fullName evidence="6">Ergothioneine biosynthesis protein EgtB</fullName>
    </submittedName>
</protein>
<dbReference type="Pfam" id="PF12867">
    <property type="entry name" value="DinB_2"/>
    <property type="match status" value="1"/>
</dbReference>
<name>A0AA46DHU3_9BURK</name>
<evidence type="ECO:0000259" key="5">
    <source>
        <dbReference type="Pfam" id="PF12867"/>
    </source>
</evidence>
<keyword evidence="2" id="KW-0408">Iron</keyword>
<feature type="domain" description="DinB-like" evidence="5">
    <location>
        <begin position="21"/>
        <end position="152"/>
    </location>
</feature>
<evidence type="ECO:0000256" key="3">
    <source>
        <dbReference type="ARBA" id="ARBA00037882"/>
    </source>
</evidence>
<feature type="domain" description="Sulfatase-modifying factor enzyme-like" evidence="4">
    <location>
        <begin position="345"/>
        <end position="426"/>
    </location>
</feature>
<dbReference type="NCBIfam" id="TIGR03440">
    <property type="entry name" value="egtB_TIGR03440"/>
    <property type="match status" value="1"/>
</dbReference>
<dbReference type="InterPro" id="IPR017806">
    <property type="entry name" value="EgtB"/>
</dbReference>
<dbReference type="InterPro" id="IPR016187">
    <property type="entry name" value="CTDL_fold"/>
</dbReference>
<comment type="pathway">
    <text evidence="3">Amino-acid biosynthesis; ergothioneine biosynthesis.</text>
</comment>
<dbReference type="SUPFAM" id="SSF109854">
    <property type="entry name" value="DinB/YfiT-like putative metalloenzymes"/>
    <property type="match status" value="1"/>
</dbReference>
<proteinExistence type="predicted"/>
<dbReference type="Gene3D" id="3.90.1580.10">
    <property type="entry name" value="paralog of FGE (formylglycine-generating enzyme)"/>
    <property type="match status" value="1"/>
</dbReference>
<keyword evidence="1" id="KW-0560">Oxidoreductase</keyword>
<comment type="caution">
    <text evidence="6">The sequence shown here is derived from an EMBL/GenBank/DDBJ whole genome shotgun (WGS) entry which is preliminary data.</text>
</comment>
<evidence type="ECO:0000256" key="1">
    <source>
        <dbReference type="ARBA" id="ARBA00023002"/>
    </source>
</evidence>
<evidence type="ECO:0000256" key="2">
    <source>
        <dbReference type="ARBA" id="ARBA00023004"/>
    </source>
</evidence>
<organism evidence="6 7">
    <name type="scientific">Caldimonas thermodepolymerans</name>
    <dbReference type="NCBI Taxonomy" id="215580"/>
    <lineage>
        <taxon>Bacteria</taxon>
        <taxon>Pseudomonadati</taxon>
        <taxon>Pseudomonadota</taxon>
        <taxon>Betaproteobacteria</taxon>
        <taxon>Burkholderiales</taxon>
        <taxon>Sphaerotilaceae</taxon>
        <taxon>Caldimonas</taxon>
    </lineage>
</organism>
<gene>
    <name evidence="6" type="ORF">EV676_101530</name>
</gene>
<evidence type="ECO:0000259" key="4">
    <source>
        <dbReference type="Pfam" id="PF03781"/>
    </source>
</evidence>
<dbReference type="EMBL" id="SLXF01000001">
    <property type="protein sequence ID" value="TCP09946.1"/>
    <property type="molecule type" value="Genomic_DNA"/>
</dbReference>
<dbReference type="Proteomes" id="UP000294772">
    <property type="component" value="Unassembled WGS sequence"/>
</dbReference>
<dbReference type="InterPro" id="IPR051043">
    <property type="entry name" value="Sulfatase_Mod_Factor_Kinase"/>
</dbReference>
<dbReference type="AlphaFoldDB" id="A0AA46DHU3"/>
<dbReference type="PANTHER" id="PTHR23150">
    <property type="entry name" value="SULFATASE MODIFYING FACTOR 1, 2"/>
    <property type="match status" value="1"/>
</dbReference>
<dbReference type="InterPro" id="IPR042095">
    <property type="entry name" value="SUMF_sf"/>
</dbReference>
<feature type="domain" description="Sulfatase-modifying factor enzyme-like" evidence="4">
    <location>
        <begin position="189"/>
        <end position="321"/>
    </location>
</feature>